<comment type="caution">
    <text evidence="2">The sequence shown here is derived from an EMBL/GenBank/DDBJ whole genome shotgun (WGS) entry which is preliminary data.</text>
</comment>
<keyword evidence="1" id="KW-0812">Transmembrane</keyword>
<feature type="transmembrane region" description="Helical" evidence="1">
    <location>
        <begin position="65"/>
        <end position="84"/>
    </location>
</feature>
<dbReference type="EMBL" id="BPUS01000029">
    <property type="protein sequence ID" value="GJH29955.1"/>
    <property type="molecule type" value="Genomic_DNA"/>
</dbReference>
<dbReference type="PROSITE" id="PS51257">
    <property type="entry name" value="PROKAR_LIPOPROTEIN"/>
    <property type="match status" value="1"/>
</dbReference>
<gene>
    <name evidence="2" type="ORF">CBA19CS42_35585</name>
</gene>
<evidence type="ECO:0000313" key="3">
    <source>
        <dbReference type="Proteomes" id="UP001055111"/>
    </source>
</evidence>
<sequence>MKSRTGFEICLPILLFGAACVLSVSTLILAIVWMLIGIICLGHREFKSFPIDGFDFKWRSGTRSAILWFYHIAWWLGTCVRTLLKTPPKRVIS</sequence>
<feature type="transmembrane region" description="Helical" evidence="1">
    <location>
        <begin position="12"/>
        <end position="39"/>
    </location>
</feature>
<protein>
    <submittedName>
        <fullName evidence="2">Uncharacterized protein</fullName>
    </submittedName>
</protein>
<keyword evidence="1" id="KW-1133">Transmembrane helix</keyword>
<evidence type="ECO:0000313" key="2">
    <source>
        <dbReference type="EMBL" id="GJH29955.1"/>
    </source>
</evidence>
<evidence type="ECO:0000256" key="1">
    <source>
        <dbReference type="SAM" id="Phobius"/>
    </source>
</evidence>
<organism evidence="2 3">
    <name type="scientific">Caballeronia novacaledonica</name>
    <dbReference type="NCBI Taxonomy" id="1544861"/>
    <lineage>
        <taxon>Bacteria</taxon>
        <taxon>Pseudomonadati</taxon>
        <taxon>Pseudomonadota</taxon>
        <taxon>Betaproteobacteria</taxon>
        <taxon>Burkholderiales</taxon>
        <taxon>Burkholderiaceae</taxon>
        <taxon>Caballeronia</taxon>
    </lineage>
</organism>
<proteinExistence type="predicted"/>
<accession>A0AA37MJG0</accession>
<dbReference type="RefSeq" id="WP_238217492.1">
    <property type="nucleotide sequence ID" value="NZ_BPUS01000029.1"/>
</dbReference>
<keyword evidence="1" id="KW-0472">Membrane</keyword>
<dbReference type="AlphaFoldDB" id="A0AA37MJG0"/>
<dbReference type="Proteomes" id="UP001055111">
    <property type="component" value="Unassembled WGS sequence"/>
</dbReference>
<reference evidence="2" key="1">
    <citation type="submission" date="2022-09" db="EMBL/GenBank/DDBJ databases">
        <title>Isolation and characterization of 3-chlorobenzoate degrading bacteria from soils in Shizuoka.</title>
        <authorList>
            <person name="Ifat A."/>
            <person name="Ogawa N."/>
            <person name="Kimbara K."/>
            <person name="Moriuchi R."/>
            <person name="Dohra H."/>
            <person name="Shintani M."/>
        </authorList>
    </citation>
    <scope>NUCLEOTIDE SEQUENCE</scope>
    <source>
        <strain evidence="2">19CS4-2</strain>
    </source>
</reference>
<name>A0AA37MJG0_9BURK</name>